<dbReference type="Proteomes" id="UP000064137">
    <property type="component" value="Chromosome"/>
</dbReference>
<dbReference type="InterPro" id="IPR017926">
    <property type="entry name" value="GATASE"/>
</dbReference>
<evidence type="ECO:0000256" key="3">
    <source>
        <dbReference type="ARBA" id="ARBA00012291"/>
    </source>
</evidence>
<keyword evidence="4" id="KW-0436">Ligase</keyword>
<dbReference type="SUPFAM" id="SSF52317">
    <property type="entry name" value="Class I glutamine amidotransferase-like"/>
    <property type="match status" value="1"/>
</dbReference>
<name>A0A0U4P0Y1_9PSED</name>
<dbReference type="InterPro" id="IPR004468">
    <property type="entry name" value="CTP_synthase"/>
</dbReference>
<evidence type="ECO:0000256" key="2">
    <source>
        <dbReference type="ARBA" id="ARBA00007533"/>
    </source>
</evidence>
<evidence type="ECO:0000256" key="9">
    <source>
        <dbReference type="ARBA" id="ARBA00047781"/>
    </source>
</evidence>
<reference evidence="11 12" key="1">
    <citation type="submission" date="2016-01" db="EMBL/GenBank/DDBJ databases">
        <title>Annotation of Pseudomonas oryzihabitans USDA-ARS-USMARC-56511.</title>
        <authorList>
            <person name="Harhay G.P."/>
            <person name="Harhay D.M."/>
            <person name="Smith T.P.L."/>
            <person name="Bono J.L."/>
            <person name="Heaton M.P."/>
            <person name="Clawson M.L."/>
            <person name="Chitko-Mckown C.G."/>
            <person name="Capik S.F."/>
            <person name="DeDonder K.D."/>
            <person name="Apley M.D."/>
            <person name="Lubbers B.V."/>
            <person name="White B.J."/>
            <person name="Larson R.L."/>
        </authorList>
    </citation>
    <scope>NUCLEOTIDE SEQUENCE [LARGE SCALE GENOMIC DNA]</scope>
    <source>
        <strain evidence="11 12">USDA-ARS-USMARC-56511</strain>
    </source>
</reference>
<keyword evidence="7" id="KW-0315">Glutamine amidotransferase</keyword>
<dbReference type="GO" id="GO:0044210">
    <property type="term" value="P:'de novo' CTP biosynthetic process"/>
    <property type="evidence" value="ECO:0007669"/>
    <property type="project" value="UniProtKB-UniPathway"/>
</dbReference>
<evidence type="ECO:0000256" key="4">
    <source>
        <dbReference type="ARBA" id="ARBA00022598"/>
    </source>
</evidence>
<dbReference type="Gene3D" id="3.40.50.880">
    <property type="match status" value="1"/>
</dbReference>
<dbReference type="Pfam" id="PF00117">
    <property type="entry name" value="GATase"/>
    <property type="match status" value="1"/>
</dbReference>
<evidence type="ECO:0000256" key="8">
    <source>
        <dbReference type="ARBA" id="ARBA00022975"/>
    </source>
</evidence>
<dbReference type="EC" id="6.3.4.2" evidence="3"/>
<keyword evidence="6" id="KW-0067">ATP-binding</keyword>
<dbReference type="KEGG" id="por:APT59_10265"/>
<dbReference type="OrthoDB" id="3286005at2"/>
<feature type="domain" description="Glutamine amidotransferase" evidence="10">
    <location>
        <begin position="51"/>
        <end position="206"/>
    </location>
</feature>
<dbReference type="GO" id="GO:0005524">
    <property type="term" value="F:ATP binding"/>
    <property type="evidence" value="ECO:0007669"/>
    <property type="project" value="UniProtKB-KW"/>
</dbReference>
<evidence type="ECO:0000259" key="10">
    <source>
        <dbReference type="Pfam" id="PF00117"/>
    </source>
</evidence>
<dbReference type="InterPro" id="IPR029062">
    <property type="entry name" value="Class_I_gatase-like"/>
</dbReference>
<evidence type="ECO:0000256" key="5">
    <source>
        <dbReference type="ARBA" id="ARBA00022741"/>
    </source>
</evidence>
<dbReference type="GO" id="GO:0042802">
    <property type="term" value="F:identical protein binding"/>
    <property type="evidence" value="ECO:0007669"/>
    <property type="project" value="TreeGrafter"/>
</dbReference>
<organism evidence="11 12">
    <name type="scientific">Pseudomonas oryzihabitans</name>
    <dbReference type="NCBI Taxonomy" id="47885"/>
    <lineage>
        <taxon>Bacteria</taxon>
        <taxon>Pseudomonadati</taxon>
        <taxon>Pseudomonadota</taxon>
        <taxon>Gammaproteobacteria</taxon>
        <taxon>Pseudomonadales</taxon>
        <taxon>Pseudomonadaceae</taxon>
        <taxon>Pseudomonas</taxon>
    </lineage>
</organism>
<dbReference type="PANTHER" id="PTHR11550:SF0">
    <property type="entry name" value="CTP SYNTHASE-RELATED"/>
    <property type="match status" value="1"/>
</dbReference>
<comment type="pathway">
    <text evidence="1">Pyrimidine metabolism; CTP biosynthesis via de novo pathway; CTP from UDP: step 2/2.</text>
</comment>
<accession>A0A0U4P0Y1</accession>
<dbReference type="NCBIfam" id="NF004836">
    <property type="entry name" value="PRK06186.1"/>
    <property type="match status" value="1"/>
</dbReference>
<evidence type="ECO:0000256" key="6">
    <source>
        <dbReference type="ARBA" id="ARBA00022840"/>
    </source>
</evidence>
<keyword evidence="8" id="KW-0665">Pyrimidine biosynthesis</keyword>
<comment type="catalytic activity">
    <reaction evidence="9">
        <text>UTP + L-glutamine + ATP + H2O = CTP + L-glutamate + ADP + phosphate + 2 H(+)</text>
        <dbReference type="Rhea" id="RHEA:26426"/>
        <dbReference type="ChEBI" id="CHEBI:15377"/>
        <dbReference type="ChEBI" id="CHEBI:15378"/>
        <dbReference type="ChEBI" id="CHEBI:29985"/>
        <dbReference type="ChEBI" id="CHEBI:30616"/>
        <dbReference type="ChEBI" id="CHEBI:37563"/>
        <dbReference type="ChEBI" id="CHEBI:43474"/>
        <dbReference type="ChEBI" id="CHEBI:46398"/>
        <dbReference type="ChEBI" id="CHEBI:58359"/>
        <dbReference type="ChEBI" id="CHEBI:456216"/>
        <dbReference type="EC" id="6.3.4.2"/>
    </reaction>
</comment>
<sequence>MASYEIVLLGDQDASILAHQAIPQALALAATELGVVLRPRWLPSVEADGALRACDGLWCVPGSPYRNREGVLATIRTVREQRIPFLGTCGGLQYALLEYAHSVLGWADAAHAEENPLTTRALLAPLSCARVEFHNELRLLPDSRLIGLDGSERARAAYHCRFGVNAEYLPALLAAGWRVLAWDDEELPVAFELQTHPCHFGTLYQPEREALAGQVPVAVRSWLKAVIAARAEQP</sequence>
<dbReference type="RefSeq" id="WP_059314752.1">
    <property type="nucleotide sequence ID" value="NZ_CP013987.1"/>
</dbReference>
<dbReference type="GO" id="GO:0003883">
    <property type="term" value="F:CTP synthase activity"/>
    <property type="evidence" value="ECO:0007669"/>
    <property type="project" value="UniProtKB-EC"/>
</dbReference>
<keyword evidence="5" id="KW-0547">Nucleotide-binding</keyword>
<dbReference type="UniPathway" id="UPA00159">
    <property type="reaction ID" value="UER00277"/>
</dbReference>
<dbReference type="EMBL" id="CP013987">
    <property type="protein sequence ID" value="ALZ84561.1"/>
    <property type="molecule type" value="Genomic_DNA"/>
</dbReference>
<gene>
    <name evidence="11" type="ORF">APT59_10265</name>
</gene>
<evidence type="ECO:0000256" key="1">
    <source>
        <dbReference type="ARBA" id="ARBA00005171"/>
    </source>
</evidence>
<dbReference type="GO" id="GO:0019856">
    <property type="term" value="P:pyrimidine nucleobase biosynthetic process"/>
    <property type="evidence" value="ECO:0007669"/>
    <property type="project" value="TreeGrafter"/>
</dbReference>
<dbReference type="PANTHER" id="PTHR11550">
    <property type="entry name" value="CTP SYNTHASE"/>
    <property type="match status" value="1"/>
</dbReference>
<protein>
    <recommendedName>
        <fullName evidence="3">CTP synthase (glutamine hydrolyzing)</fullName>
        <ecNumber evidence="3">6.3.4.2</ecNumber>
    </recommendedName>
</protein>
<evidence type="ECO:0000313" key="12">
    <source>
        <dbReference type="Proteomes" id="UP000064137"/>
    </source>
</evidence>
<comment type="similarity">
    <text evidence="2">Belongs to the CTP synthase family.</text>
</comment>
<evidence type="ECO:0000256" key="7">
    <source>
        <dbReference type="ARBA" id="ARBA00022962"/>
    </source>
</evidence>
<evidence type="ECO:0000313" key="11">
    <source>
        <dbReference type="EMBL" id="ALZ84561.1"/>
    </source>
</evidence>
<dbReference type="AlphaFoldDB" id="A0A0U4P0Y1"/>
<proteinExistence type="inferred from homology"/>
<dbReference type="GO" id="GO:0005829">
    <property type="term" value="C:cytosol"/>
    <property type="evidence" value="ECO:0007669"/>
    <property type="project" value="TreeGrafter"/>
</dbReference>